<dbReference type="Proteomes" id="UP000266861">
    <property type="component" value="Unassembled WGS sequence"/>
</dbReference>
<sequence length="156" mass="18105">MVSYVSMVSALWPMLGEECCGRVASLDLFFSIPSDISILRPYGRCPLADSWRRVLWQDIDFRRYVSAFASNSDCKDWNVLNCLQYPRDYAEFQFTSDSKQNSLLKSLRELRRLERSFDNNDGPGEIDWGLKEDSTVIMNLLIQTANLIMEMSQDHK</sequence>
<name>A0A397G3N5_9GLOM</name>
<evidence type="ECO:0000313" key="2">
    <source>
        <dbReference type="Proteomes" id="UP000266861"/>
    </source>
</evidence>
<proteinExistence type="predicted"/>
<evidence type="ECO:0000313" key="1">
    <source>
        <dbReference type="EMBL" id="RHZ45632.1"/>
    </source>
</evidence>
<protein>
    <submittedName>
        <fullName evidence="1">Uncharacterized protein</fullName>
    </submittedName>
</protein>
<accession>A0A397G3N5</accession>
<dbReference type="AlphaFoldDB" id="A0A397G3N5"/>
<keyword evidence="2" id="KW-1185">Reference proteome</keyword>
<gene>
    <name evidence="1" type="ORF">Glove_668g12</name>
</gene>
<organism evidence="1 2">
    <name type="scientific">Diversispora epigaea</name>
    <dbReference type="NCBI Taxonomy" id="1348612"/>
    <lineage>
        <taxon>Eukaryota</taxon>
        <taxon>Fungi</taxon>
        <taxon>Fungi incertae sedis</taxon>
        <taxon>Mucoromycota</taxon>
        <taxon>Glomeromycotina</taxon>
        <taxon>Glomeromycetes</taxon>
        <taxon>Diversisporales</taxon>
        <taxon>Diversisporaceae</taxon>
        <taxon>Diversispora</taxon>
    </lineage>
</organism>
<reference evidence="1 2" key="1">
    <citation type="submission" date="2018-08" db="EMBL/GenBank/DDBJ databases">
        <title>Genome and evolution of the arbuscular mycorrhizal fungus Diversispora epigaea (formerly Glomus versiforme) and its bacterial endosymbionts.</title>
        <authorList>
            <person name="Sun X."/>
            <person name="Fei Z."/>
            <person name="Harrison M."/>
        </authorList>
    </citation>
    <scope>NUCLEOTIDE SEQUENCE [LARGE SCALE GENOMIC DNA]</scope>
    <source>
        <strain evidence="1 2">IT104</strain>
    </source>
</reference>
<dbReference type="EMBL" id="PQFF01000543">
    <property type="protein sequence ID" value="RHZ45632.1"/>
    <property type="molecule type" value="Genomic_DNA"/>
</dbReference>
<dbReference type="OrthoDB" id="2445680at2759"/>
<comment type="caution">
    <text evidence="1">The sequence shown here is derived from an EMBL/GenBank/DDBJ whole genome shotgun (WGS) entry which is preliminary data.</text>
</comment>